<feature type="compositionally biased region" description="Low complexity" evidence="1">
    <location>
        <begin position="124"/>
        <end position="133"/>
    </location>
</feature>
<dbReference type="AlphaFoldDB" id="A0AAP0H5W4"/>
<dbReference type="EMBL" id="JBCNJP010000007">
    <property type="protein sequence ID" value="KAK9076063.1"/>
    <property type="molecule type" value="Genomic_DNA"/>
</dbReference>
<evidence type="ECO:0000313" key="3">
    <source>
        <dbReference type="EMBL" id="KAK9076063.1"/>
    </source>
</evidence>
<dbReference type="PANTHER" id="PTHR44137:SF13">
    <property type="entry name" value="CHAPERONE DNAJ-DOMAIN SUPERFAMILY PROTEIN"/>
    <property type="match status" value="1"/>
</dbReference>
<dbReference type="SUPFAM" id="SSF46565">
    <property type="entry name" value="Chaperone J-domain"/>
    <property type="match status" value="1"/>
</dbReference>
<dbReference type="CDD" id="cd06257">
    <property type="entry name" value="DnaJ"/>
    <property type="match status" value="1"/>
</dbReference>
<gene>
    <name evidence="3" type="ORF">SSX86_004396</name>
</gene>
<dbReference type="SMART" id="SM00271">
    <property type="entry name" value="DnaJ"/>
    <property type="match status" value="1"/>
</dbReference>
<dbReference type="PROSITE" id="PS00636">
    <property type="entry name" value="DNAJ_1"/>
    <property type="match status" value="1"/>
</dbReference>
<feature type="region of interest" description="Disordered" evidence="1">
    <location>
        <begin position="120"/>
        <end position="140"/>
    </location>
</feature>
<proteinExistence type="predicted"/>
<evidence type="ECO:0000256" key="1">
    <source>
        <dbReference type="SAM" id="MobiDB-lite"/>
    </source>
</evidence>
<reference evidence="3 4" key="1">
    <citation type="submission" date="2024-04" db="EMBL/GenBank/DDBJ databases">
        <title>The reference genome of an endangered Asteraceae, Deinandra increscens subsp. villosa, native to the Central Coast of California.</title>
        <authorList>
            <person name="Guilliams M."/>
            <person name="Hasenstab-Lehman K."/>
            <person name="Meyer R."/>
            <person name="Mcevoy S."/>
        </authorList>
    </citation>
    <scope>NUCLEOTIDE SEQUENCE [LARGE SCALE GENOMIC DNA]</scope>
    <source>
        <tissue evidence="3">Leaf</tissue>
    </source>
</reference>
<keyword evidence="4" id="KW-1185">Reference proteome</keyword>
<feature type="domain" description="J" evidence="2">
    <location>
        <begin position="41"/>
        <end position="105"/>
    </location>
</feature>
<dbReference type="InterPro" id="IPR036869">
    <property type="entry name" value="J_dom_sf"/>
</dbReference>
<dbReference type="Proteomes" id="UP001408789">
    <property type="component" value="Unassembled WGS sequence"/>
</dbReference>
<dbReference type="Pfam" id="PF00226">
    <property type="entry name" value="DnaJ"/>
    <property type="match status" value="1"/>
</dbReference>
<organism evidence="3 4">
    <name type="scientific">Deinandra increscens subsp. villosa</name>
    <dbReference type="NCBI Taxonomy" id="3103831"/>
    <lineage>
        <taxon>Eukaryota</taxon>
        <taxon>Viridiplantae</taxon>
        <taxon>Streptophyta</taxon>
        <taxon>Embryophyta</taxon>
        <taxon>Tracheophyta</taxon>
        <taxon>Spermatophyta</taxon>
        <taxon>Magnoliopsida</taxon>
        <taxon>eudicotyledons</taxon>
        <taxon>Gunneridae</taxon>
        <taxon>Pentapetalae</taxon>
        <taxon>asterids</taxon>
        <taxon>campanulids</taxon>
        <taxon>Asterales</taxon>
        <taxon>Asteraceae</taxon>
        <taxon>Asteroideae</taxon>
        <taxon>Heliantheae alliance</taxon>
        <taxon>Madieae</taxon>
        <taxon>Madiinae</taxon>
        <taxon>Deinandra</taxon>
    </lineage>
</organism>
<accession>A0AAP0H5W4</accession>
<dbReference type="InterPro" id="IPR001623">
    <property type="entry name" value="DnaJ_domain"/>
</dbReference>
<dbReference type="InterPro" id="IPR018253">
    <property type="entry name" value="DnaJ_domain_CS"/>
</dbReference>
<sequence length="243" mass="28396">MVESKSDSKFHLIKQICDISSSHAKSCVHHHTFDDSNPFIDWYILLQVEDNVSPDIIRKKYHKYALLLHPDKNKHPKAEFAFKLVSEAYACLSDEAKRLDFDVKRWNNLCKECMKTPQSRTKVKGSSSSSHSSVRSRSKKISTRLKEVKARFMEEAGVIEKCLKANAKVDVLDKQIPVFDPNDYGRNDQGYPHFRVWRCNELKNSKWLKKRFKFDNQEQQMKVKHDSPIYECKANRSSVKLKS</sequence>
<dbReference type="PRINTS" id="PR00625">
    <property type="entry name" value="JDOMAIN"/>
</dbReference>
<dbReference type="PROSITE" id="PS50076">
    <property type="entry name" value="DNAJ_2"/>
    <property type="match status" value="1"/>
</dbReference>
<comment type="caution">
    <text evidence="3">The sequence shown here is derived from an EMBL/GenBank/DDBJ whole genome shotgun (WGS) entry which is preliminary data.</text>
</comment>
<dbReference type="Gene3D" id="1.10.287.110">
    <property type="entry name" value="DnaJ domain"/>
    <property type="match status" value="1"/>
</dbReference>
<evidence type="ECO:0000259" key="2">
    <source>
        <dbReference type="PROSITE" id="PS50076"/>
    </source>
</evidence>
<dbReference type="PANTHER" id="PTHR44137">
    <property type="entry name" value="BNAC03G44070D PROTEIN"/>
    <property type="match status" value="1"/>
</dbReference>
<evidence type="ECO:0000313" key="4">
    <source>
        <dbReference type="Proteomes" id="UP001408789"/>
    </source>
</evidence>
<name>A0AAP0H5W4_9ASTR</name>
<protein>
    <recommendedName>
        <fullName evidence="2">J domain-containing protein</fullName>
    </recommendedName>
</protein>